<dbReference type="RefSeq" id="WP_188215486.1">
    <property type="nucleotide sequence ID" value="NZ_JACVXC010000002.1"/>
</dbReference>
<evidence type="ECO:0000313" key="4">
    <source>
        <dbReference type="Proteomes" id="UP000602057"/>
    </source>
</evidence>
<reference evidence="3" key="1">
    <citation type="journal article" date="2013" name="Int. J. Syst. Evol. Microbiol.">
        <title>Aestuariibaculum suncheonense gen. nov., sp. nov., a marine bacterium of the family Flavobacteriaceae isolated from a tidal flat and emended descriptions of the genera Gaetbulibacter and Tamlana.</title>
        <authorList>
            <person name="Jeong S.H."/>
            <person name="Park M.S."/>
            <person name="Jin H.M."/>
            <person name="Lee K."/>
            <person name="Park W."/>
            <person name="Jeon C.O."/>
        </authorList>
    </citation>
    <scope>NUCLEOTIDE SEQUENCE</scope>
    <source>
        <strain evidence="3">SC17</strain>
    </source>
</reference>
<feature type="non-terminal residue" evidence="3">
    <location>
        <position position="464"/>
    </location>
</feature>
<reference evidence="3" key="2">
    <citation type="submission" date="2020-09" db="EMBL/GenBank/DDBJ databases">
        <authorList>
            <person name="Wu Z."/>
        </authorList>
    </citation>
    <scope>NUCLEOTIDE SEQUENCE</scope>
    <source>
        <strain evidence="3">SC17</strain>
    </source>
</reference>
<gene>
    <name evidence="3" type="ORF">ICJ84_06055</name>
</gene>
<protein>
    <submittedName>
        <fullName evidence="3">HYR domain-containing protein</fullName>
    </submittedName>
</protein>
<dbReference type="Pfam" id="PF02494">
    <property type="entry name" value="HYR"/>
    <property type="match status" value="1"/>
</dbReference>
<dbReference type="PANTHER" id="PTHR24273">
    <property type="entry name" value="FI04643P-RELATED"/>
    <property type="match status" value="1"/>
</dbReference>
<evidence type="ECO:0000313" key="3">
    <source>
        <dbReference type="EMBL" id="MBD0834990.1"/>
    </source>
</evidence>
<dbReference type="Gene3D" id="2.60.40.10">
    <property type="entry name" value="Immunoglobulins"/>
    <property type="match status" value="1"/>
</dbReference>
<feature type="domain" description="HYR" evidence="2">
    <location>
        <begin position="186"/>
        <end position="277"/>
    </location>
</feature>
<dbReference type="InterPro" id="IPR013783">
    <property type="entry name" value="Ig-like_fold"/>
</dbReference>
<sequence length="464" mass="49530">MLGKDCWNFNYVQRVGTGGGYVKLFSSSNGPKSYITTPYLYLDTSDTADIVVTYTDGNYTLNVYYIDDEGNQSTVQDSYNFSPSITPGTYPISLDINVTEPGSYRVKYEFVYTNTKPSGNNLADKIGIDGVIVDGDCTSGIEFTVSGPEPPQFLPVGDHTLVYTATYTGPDGTIYTDTCSLTVHVIDTAPVIQCPDPITTNADPNLCAATVTIPTPTATDTNCYGTDLTANLTFTATRSDGLSISDTYPVGVTTITHTATDDNGNTDTCQQTVTVSGATNPLFDSTPAFISDVNCNDNLPVQEILTAHDCNGPVTVIPSIDAYTEDRCNGYEITYRWTAGTTVITRSFNVSPDTEAATGFAPIGISNLDFCANEIAINNYAPTSTDITNIENAYTDTCGNVTASFAGQSLLGNDCSWSLTRRYKISDGCPNNDFEIEIIYSGGDKTAPSLTGSIPAGATNQDLC</sequence>
<organism evidence="3 4">
    <name type="scientific">Aestuariibaculum suncheonense</name>
    <dbReference type="NCBI Taxonomy" id="1028745"/>
    <lineage>
        <taxon>Bacteria</taxon>
        <taxon>Pseudomonadati</taxon>
        <taxon>Bacteroidota</taxon>
        <taxon>Flavobacteriia</taxon>
        <taxon>Flavobacteriales</taxon>
        <taxon>Flavobacteriaceae</taxon>
    </lineage>
</organism>
<dbReference type="InterPro" id="IPR003410">
    <property type="entry name" value="HYR_dom"/>
</dbReference>
<accession>A0A8J6UAL9</accession>
<dbReference type="AlphaFoldDB" id="A0A8J6UAL9"/>
<comment type="caution">
    <text evidence="3">The sequence shown here is derived from an EMBL/GenBank/DDBJ whole genome shotgun (WGS) entry which is preliminary data.</text>
</comment>
<name>A0A8J6UAL9_9FLAO</name>
<keyword evidence="4" id="KW-1185">Reference proteome</keyword>
<evidence type="ECO:0000259" key="2">
    <source>
        <dbReference type="PROSITE" id="PS50825"/>
    </source>
</evidence>
<dbReference type="PANTHER" id="PTHR24273:SF32">
    <property type="entry name" value="HYALIN"/>
    <property type="match status" value="1"/>
</dbReference>
<dbReference type="PROSITE" id="PS50825">
    <property type="entry name" value="HYR"/>
    <property type="match status" value="1"/>
</dbReference>
<evidence type="ECO:0000256" key="1">
    <source>
        <dbReference type="ARBA" id="ARBA00022737"/>
    </source>
</evidence>
<proteinExistence type="predicted"/>
<keyword evidence="1" id="KW-0677">Repeat</keyword>
<dbReference type="Proteomes" id="UP000602057">
    <property type="component" value="Unassembled WGS sequence"/>
</dbReference>
<dbReference type="EMBL" id="JACVXC010000002">
    <property type="protein sequence ID" value="MBD0834990.1"/>
    <property type="molecule type" value="Genomic_DNA"/>
</dbReference>